<gene>
    <name evidence="3" type="ORF">UABAM_01602</name>
</gene>
<dbReference type="AlphaFoldDB" id="A0A5S9F2H6"/>
<evidence type="ECO:0000313" key="4">
    <source>
        <dbReference type="Proteomes" id="UP000326354"/>
    </source>
</evidence>
<dbReference type="KEGG" id="uam:UABAM_01602"/>
<reference evidence="3 4" key="1">
    <citation type="submission" date="2019-08" db="EMBL/GenBank/DDBJ databases">
        <title>Complete genome sequence of Candidatus Uab amorphum.</title>
        <authorList>
            <person name="Shiratori T."/>
            <person name="Suzuki S."/>
            <person name="Kakizawa Y."/>
            <person name="Ishida K."/>
        </authorList>
    </citation>
    <scope>NUCLEOTIDE SEQUENCE [LARGE SCALE GENOMIC DNA]</scope>
    <source>
        <strain evidence="3 4">SRT547</strain>
    </source>
</reference>
<keyword evidence="1" id="KW-0732">Signal</keyword>
<feature type="domain" description="PEGA" evidence="2">
    <location>
        <begin position="86"/>
        <end position="115"/>
    </location>
</feature>
<evidence type="ECO:0000313" key="3">
    <source>
        <dbReference type="EMBL" id="BBM83251.1"/>
    </source>
</evidence>
<keyword evidence="4" id="KW-1185">Reference proteome</keyword>
<proteinExistence type="predicted"/>
<dbReference type="EMBL" id="AP019860">
    <property type="protein sequence ID" value="BBM83251.1"/>
    <property type="molecule type" value="Genomic_DNA"/>
</dbReference>
<accession>A0A5S9F2H6</accession>
<evidence type="ECO:0000259" key="2">
    <source>
        <dbReference type="Pfam" id="PF08308"/>
    </source>
</evidence>
<dbReference type="RefSeq" id="WP_151967460.1">
    <property type="nucleotide sequence ID" value="NZ_AP019860.1"/>
</dbReference>
<dbReference type="Pfam" id="PF08308">
    <property type="entry name" value="PEGA"/>
    <property type="match status" value="1"/>
</dbReference>
<sequence>MNPGCFFYVLMGCVLVMAACTQTVFEDTNEPDKIIVHRNTTNQQIDAGVAKRDGLAVIKHEIQCDHPAGRAIGITVWNNNEIVTHNSRLPHGQYNLRIEKSGYDTLFKDVYIQSDFEGKYVLTGMLKAKDRLLNFNFLDVNTNQRITPDKVSIADVGGGTEQQTISDQSYVKPGRKIMVVEKAGYKTYTQEIDIPASPEPFSISALLNPN</sequence>
<evidence type="ECO:0000256" key="1">
    <source>
        <dbReference type="SAM" id="SignalP"/>
    </source>
</evidence>
<feature type="chain" id="PRO_5024945556" description="PEGA domain-containing protein" evidence="1">
    <location>
        <begin position="19"/>
        <end position="210"/>
    </location>
</feature>
<organism evidence="3 4">
    <name type="scientific">Uabimicrobium amorphum</name>
    <dbReference type="NCBI Taxonomy" id="2596890"/>
    <lineage>
        <taxon>Bacteria</taxon>
        <taxon>Pseudomonadati</taxon>
        <taxon>Planctomycetota</taxon>
        <taxon>Candidatus Uabimicrobiia</taxon>
        <taxon>Candidatus Uabimicrobiales</taxon>
        <taxon>Candidatus Uabimicrobiaceae</taxon>
        <taxon>Candidatus Uabimicrobium</taxon>
    </lineage>
</organism>
<name>A0A5S9F2H6_UABAM</name>
<feature type="signal peptide" evidence="1">
    <location>
        <begin position="1"/>
        <end position="18"/>
    </location>
</feature>
<protein>
    <recommendedName>
        <fullName evidence="2">PEGA domain-containing protein</fullName>
    </recommendedName>
</protein>
<dbReference type="InterPro" id="IPR013229">
    <property type="entry name" value="PEGA"/>
</dbReference>
<dbReference type="Proteomes" id="UP000326354">
    <property type="component" value="Chromosome"/>
</dbReference>